<organism evidence="1 2">
    <name type="scientific">Actinopolyspora righensis</name>
    <dbReference type="NCBI Taxonomy" id="995060"/>
    <lineage>
        <taxon>Bacteria</taxon>
        <taxon>Bacillati</taxon>
        <taxon>Actinomycetota</taxon>
        <taxon>Actinomycetes</taxon>
        <taxon>Actinopolysporales</taxon>
        <taxon>Actinopolysporaceae</taxon>
        <taxon>Actinopolyspora</taxon>
        <taxon>Actinopolyspora alba group</taxon>
    </lineage>
</organism>
<dbReference type="RefSeq" id="WP_139235225.1">
    <property type="nucleotide sequence ID" value="NZ_FPAT01000007.1"/>
</dbReference>
<accession>A0A1I7AKD8</accession>
<evidence type="ECO:0000313" key="1">
    <source>
        <dbReference type="EMBL" id="SFT75439.1"/>
    </source>
</evidence>
<protein>
    <submittedName>
        <fullName evidence="1">Uncharacterized protein</fullName>
    </submittedName>
</protein>
<gene>
    <name evidence="1" type="ORF">SAMN04487904_107159</name>
</gene>
<keyword evidence="2" id="KW-1185">Reference proteome</keyword>
<dbReference type="Proteomes" id="UP000199165">
    <property type="component" value="Unassembled WGS sequence"/>
</dbReference>
<dbReference type="STRING" id="995060.SAMN04487904_107159"/>
<reference evidence="2" key="1">
    <citation type="submission" date="2016-10" db="EMBL/GenBank/DDBJ databases">
        <authorList>
            <person name="Varghese N."/>
            <person name="Submissions S."/>
        </authorList>
    </citation>
    <scope>NUCLEOTIDE SEQUENCE [LARGE SCALE GENOMIC DNA]</scope>
    <source>
        <strain evidence="2">DSM 45501</strain>
    </source>
</reference>
<name>A0A1I7AKD8_9ACTN</name>
<dbReference type="AlphaFoldDB" id="A0A1I7AKD8"/>
<proteinExistence type="predicted"/>
<evidence type="ECO:0000313" key="2">
    <source>
        <dbReference type="Proteomes" id="UP000199165"/>
    </source>
</evidence>
<sequence length="200" mass="23055">MRVYHPMPPEGVEWVTPADEGKLPLFLLSGKSQADHWKPVDMEYIHDDEGIPCGAYSDFPWYSADAFVMRERAYEVLYPWLAPYGEFLRIRCDHDNLFVFNCTYFVSGLNYEESKIDVRSSGSVIGVRKYSFRDDVSLPCVFRLADDPHVVLFTDEFVQIVTKFGLTGIEFRAVWDGEMGSLGDIYRVRREGLLDEDVVL</sequence>
<dbReference type="EMBL" id="FPAT01000007">
    <property type="protein sequence ID" value="SFT75439.1"/>
    <property type="molecule type" value="Genomic_DNA"/>
</dbReference>